<sequence length="357" mass="40109">MPKPLAQHSPPRSWYDDTPDISIHTVYAAPSTPPPRDLSALRSHTSHPWSTIRRRNHRLLPLRREPRPFPKSLPRRPFVYSDVLAVNYHPLSPPPPPSLSPTHRFVPLSTADNDSIPVLVLPRPVPLPYDPYYFIPSNFRTHERSLPGETFYGPVQSGLALVCAREYPWIAVARSTVSEIAWGVHLPEEYDEREEVLDLLPPDQLVFLMVLTEICRLEPDFTGFVQPAIADFVNAWLDHCHPPPPAPSVANTSVPSVVSPRMTSYGQVRSDLALACASEQPQAAFALSNLFEVVFGPYPRPEDQDYLAQLPADQLVFLCTLVAFVTLEPVLTEFLHPAIISFAMGWVTHCRHQDSFA</sequence>
<name>A0AAD6SFY0_9AGAR</name>
<dbReference type="AlphaFoldDB" id="A0AAD6SFY0"/>
<evidence type="ECO:0000313" key="2">
    <source>
        <dbReference type="EMBL" id="KAJ7027226.1"/>
    </source>
</evidence>
<dbReference type="EMBL" id="JARJCM010000127">
    <property type="protein sequence ID" value="KAJ7027226.1"/>
    <property type="molecule type" value="Genomic_DNA"/>
</dbReference>
<evidence type="ECO:0000313" key="4">
    <source>
        <dbReference type="Proteomes" id="UP001218188"/>
    </source>
</evidence>
<gene>
    <name evidence="3" type="ORF">C8F04DRAFT_1112888</name>
    <name evidence="2" type="ORF">C8F04DRAFT_1123067</name>
</gene>
<feature type="region of interest" description="Disordered" evidence="1">
    <location>
        <begin position="25"/>
        <end position="47"/>
    </location>
</feature>
<comment type="caution">
    <text evidence="2">The sequence shown here is derived from an EMBL/GenBank/DDBJ whole genome shotgun (WGS) entry which is preliminary data.</text>
</comment>
<dbReference type="Proteomes" id="UP001218188">
    <property type="component" value="Unassembled WGS sequence"/>
</dbReference>
<evidence type="ECO:0000313" key="3">
    <source>
        <dbReference type="EMBL" id="KAJ7030733.1"/>
    </source>
</evidence>
<proteinExistence type="predicted"/>
<dbReference type="EMBL" id="JARJCM010000088">
    <property type="protein sequence ID" value="KAJ7030733.1"/>
    <property type="molecule type" value="Genomic_DNA"/>
</dbReference>
<protein>
    <submittedName>
        <fullName evidence="2">Uncharacterized protein</fullName>
    </submittedName>
</protein>
<evidence type="ECO:0000256" key="1">
    <source>
        <dbReference type="SAM" id="MobiDB-lite"/>
    </source>
</evidence>
<keyword evidence="4" id="KW-1185">Reference proteome</keyword>
<accession>A0AAD6SFY0</accession>
<organism evidence="2 4">
    <name type="scientific">Mycena alexandri</name>
    <dbReference type="NCBI Taxonomy" id="1745969"/>
    <lineage>
        <taxon>Eukaryota</taxon>
        <taxon>Fungi</taxon>
        <taxon>Dikarya</taxon>
        <taxon>Basidiomycota</taxon>
        <taxon>Agaricomycotina</taxon>
        <taxon>Agaricomycetes</taxon>
        <taxon>Agaricomycetidae</taxon>
        <taxon>Agaricales</taxon>
        <taxon>Marasmiineae</taxon>
        <taxon>Mycenaceae</taxon>
        <taxon>Mycena</taxon>
    </lineage>
</organism>
<reference evidence="2" key="1">
    <citation type="submission" date="2023-03" db="EMBL/GenBank/DDBJ databases">
        <title>Massive genome expansion in bonnet fungi (Mycena s.s.) driven by repeated elements and novel gene families across ecological guilds.</title>
        <authorList>
            <consortium name="Lawrence Berkeley National Laboratory"/>
            <person name="Harder C.B."/>
            <person name="Miyauchi S."/>
            <person name="Viragh M."/>
            <person name="Kuo A."/>
            <person name="Thoen E."/>
            <person name="Andreopoulos B."/>
            <person name="Lu D."/>
            <person name="Skrede I."/>
            <person name="Drula E."/>
            <person name="Henrissat B."/>
            <person name="Morin E."/>
            <person name="Kohler A."/>
            <person name="Barry K."/>
            <person name="LaButti K."/>
            <person name="Morin E."/>
            <person name="Salamov A."/>
            <person name="Lipzen A."/>
            <person name="Mereny Z."/>
            <person name="Hegedus B."/>
            <person name="Baldrian P."/>
            <person name="Stursova M."/>
            <person name="Weitz H."/>
            <person name="Taylor A."/>
            <person name="Grigoriev I.V."/>
            <person name="Nagy L.G."/>
            <person name="Martin F."/>
            <person name="Kauserud H."/>
        </authorList>
    </citation>
    <scope>NUCLEOTIDE SEQUENCE</scope>
    <source>
        <strain evidence="2">CBHHK200</strain>
    </source>
</reference>